<organism evidence="7 8">
    <name type="scientific">Anseongella ginsenosidimutans</name>
    <dbReference type="NCBI Taxonomy" id="496056"/>
    <lineage>
        <taxon>Bacteria</taxon>
        <taxon>Pseudomonadati</taxon>
        <taxon>Bacteroidota</taxon>
        <taxon>Sphingobacteriia</taxon>
        <taxon>Sphingobacteriales</taxon>
        <taxon>Sphingobacteriaceae</taxon>
        <taxon>Anseongella</taxon>
    </lineage>
</organism>
<feature type="signal peptide" evidence="4">
    <location>
        <begin position="1"/>
        <end position="32"/>
    </location>
</feature>
<name>A0A4R3KRM5_9SPHI</name>
<evidence type="ECO:0000256" key="2">
    <source>
        <dbReference type="ARBA" id="ARBA00022801"/>
    </source>
</evidence>
<protein>
    <submittedName>
        <fullName evidence="7">Dipeptidyl-peptidase-4</fullName>
    </submittedName>
</protein>
<keyword evidence="1" id="KW-0645">Protease</keyword>
<dbReference type="EMBL" id="SMAD01000005">
    <property type="protein sequence ID" value="TCS87391.1"/>
    <property type="molecule type" value="Genomic_DNA"/>
</dbReference>
<gene>
    <name evidence="7" type="ORF">EDD80_105205</name>
</gene>
<evidence type="ECO:0000256" key="3">
    <source>
        <dbReference type="ARBA" id="ARBA00023180"/>
    </source>
</evidence>
<keyword evidence="4" id="KW-0732">Signal</keyword>
<dbReference type="SUPFAM" id="SSF53474">
    <property type="entry name" value="alpha/beta-Hydrolases"/>
    <property type="match status" value="1"/>
</dbReference>
<keyword evidence="2" id="KW-0378">Hydrolase</keyword>
<dbReference type="PANTHER" id="PTHR11731">
    <property type="entry name" value="PROTEASE FAMILY S9B,C DIPEPTIDYL-PEPTIDASE IV-RELATED"/>
    <property type="match status" value="1"/>
</dbReference>
<evidence type="ECO:0000313" key="8">
    <source>
        <dbReference type="Proteomes" id="UP000295807"/>
    </source>
</evidence>
<dbReference type="GO" id="GO:0004252">
    <property type="term" value="F:serine-type endopeptidase activity"/>
    <property type="evidence" value="ECO:0007669"/>
    <property type="project" value="InterPro"/>
</dbReference>
<dbReference type="Pfam" id="PF00326">
    <property type="entry name" value="Peptidase_S9"/>
    <property type="match status" value="1"/>
</dbReference>
<dbReference type="PROSITE" id="PS00708">
    <property type="entry name" value="PRO_ENDOPEP_SER"/>
    <property type="match status" value="1"/>
</dbReference>
<evidence type="ECO:0000313" key="7">
    <source>
        <dbReference type="EMBL" id="TCS87391.1"/>
    </source>
</evidence>
<dbReference type="Gene3D" id="2.140.10.30">
    <property type="entry name" value="Dipeptidylpeptidase IV, N-terminal domain"/>
    <property type="match status" value="1"/>
</dbReference>
<comment type="caution">
    <text evidence="7">The sequence shown here is derived from an EMBL/GenBank/DDBJ whole genome shotgun (WGS) entry which is preliminary data.</text>
</comment>
<sequence length="738" mass="84206">MRLRPNFRKTISIMKKKILTLLLAGSSCALFAQTGKKELSLEDIYVEGKFRTESVYGLNSMKDGKHFSSVERDPATGEMYLVQYEYQTGKATDTILRSASLKYEGIQLPASGTFSSEESKILLKTDVEPIYRRSTIENNFIYDRKDGSITPLSEKGRQKYANFSPDASRVAFVRDNNLFIKNLKTGEEKQITSDGKYNHIINGGTDWVYEEEFEFARAFFWSPDGKKIAYYKFNESEVKQYNFAVYDQLYPTDYRYKYPKPGEANSVVSIHIYDLESGKTVKADIGEETNQYIPRIKWTQNPSQLCIFRMNRHQNKLEYLLADAASGQTRLLLTRESDTYISINDDLHFLSDGEGFVFTSERNGYNHIYLYGMDGEIIRQVTDGSWEVTALYGIDEERKLIYFQSAENSPLQRDIYSISLKGTGKKKLSDREGSNDAVFSADFSYFINYHSAAGVPTIVTVNNRKGEVLRTLEDNSTLKETLSDYDLAEKEFLQIPSAEDGIMLNAWMIRPPDFDPSKKYPVFMYVYGGPGSQTVTDSWAGGDLWYQLMAQKGYIVVSVDNRGTGGRGAEFKKMTYLNLGKMETEDQIAAAEWLATQSYVDGSRIGIYGWSYGGYMASLCITRGAEVFKAAVAGAPVTSWRFYDSIYTERYLRTPQENEDGYDLNSPIHYADQLKGNYLLIHGTADDNVHFQNSVEMAEALVKAGKQFQSFFYPNEHHGVRYRYHLQTMITDFILENL</sequence>
<feature type="domain" description="Peptidase S9 prolyl oligopeptidase catalytic" evidence="5">
    <location>
        <begin position="547"/>
        <end position="737"/>
    </location>
</feature>
<evidence type="ECO:0000256" key="1">
    <source>
        <dbReference type="ARBA" id="ARBA00022670"/>
    </source>
</evidence>
<dbReference type="Proteomes" id="UP000295807">
    <property type="component" value="Unassembled WGS sequence"/>
</dbReference>
<evidence type="ECO:0000259" key="5">
    <source>
        <dbReference type="Pfam" id="PF00326"/>
    </source>
</evidence>
<dbReference type="PROSITE" id="PS51257">
    <property type="entry name" value="PROKAR_LIPOPROTEIN"/>
    <property type="match status" value="1"/>
</dbReference>
<dbReference type="SUPFAM" id="SSF82171">
    <property type="entry name" value="DPP6 N-terminal domain-like"/>
    <property type="match status" value="1"/>
</dbReference>
<feature type="chain" id="PRO_5020804731" evidence="4">
    <location>
        <begin position="33"/>
        <end position="738"/>
    </location>
</feature>
<feature type="domain" description="Dipeptidylpeptidase IV N-terminal" evidence="6">
    <location>
        <begin position="116"/>
        <end position="456"/>
    </location>
</feature>
<keyword evidence="3" id="KW-0325">Glycoprotein</keyword>
<dbReference type="GO" id="GO:0008239">
    <property type="term" value="F:dipeptidyl-peptidase activity"/>
    <property type="evidence" value="ECO:0007669"/>
    <property type="project" value="TreeGrafter"/>
</dbReference>
<dbReference type="Gene3D" id="3.40.50.1820">
    <property type="entry name" value="alpha/beta hydrolase"/>
    <property type="match status" value="1"/>
</dbReference>
<keyword evidence="8" id="KW-1185">Reference proteome</keyword>
<dbReference type="InterPro" id="IPR050278">
    <property type="entry name" value="Serine_Prot_S9B/DPPIV"/>
</dbReference>
<evidence type="ECO:0000256" key="4">
    <source>
        <dbReference type="SAM" id="SignalP"/>
    </source>
</evidence>
<dbReference type="InterPro" id="IPR001375">
    <property type="entry name" value="Peptidase_S9_cat"/>
</dbReference>
<dbReference type="Pfam" id="PF00930">
    <property type="entry name" value="DPPIV_N"/>
    <property type="match status" value="1"/>
</dbReference>
<reference evidence="7 8" key="1">
    <citation type="submission" date="2019-03" db="EMBL/GenBank/DDBJ databases">
        <title>Genomic Encyclopedia of Type Strains, Phase IV (KMG-IV): sequencing the most valuable type-strain genomes for metagenomic binning, comparative biology and taxonomic classification.</title>
        <authorList>
            <person name="Goeker M."/>
        </authorList>
    </citation>
    <scope>NUCLEOTIDE SEQUENCE [LARGE SCALE GENOMIC DNA]</scope>
    <source>
        <strain evidence="7 8">DSM 21100</strain>
    </source>
</reference>
<dbReference type="PANTHER" id="PTHR11731:SF193">
    <property type="entry name" value="DIPEPTIDYL PEPTIDASE 9"/>
    <property type="match status" value="1"/>
</dbReference>
<evidence type="ECO:0000259" key="6">
    <source>
        <dbReference type="Pfam" id="PF00930"/>
    </source>
</evidence>
<dbReference type="AlphaFoldDB" id="A0A4R3KRM5"/>
<dbReference type="InterPro" id="IPR029058">
    <property type="entry name" value="AB_hydrolase_fold"/>
</dbReference>
<dbReference type="FunFam" id="3.40.50.1820:FF:000003">
    <property type="entry name" value="Dipeptidyl peptidase 4"/>
    <property type="match status" value="1"/>
</dbReference>
<dbReference type="InterPro" id="IPR002471">
    <property type="entry name" value="Pept_S9_AS"/>
</dbReference>
<dbReference type="GO" id="GO:0006508">
    <property type="term" value="P:proteolysis"/>
    <property type="evidence" value="ECO:0007669"/>
    <property type="project" value="UniProtKB-KW"/>
</dbReference>
<dbReference type="InterPro" id="IPR002469">
    <property type="entry name" value="Peptidase_S9B_N"/>
</dbReference>
<proteinExistence type="predicted"/>
<accession>A0A4R3KRM5</accession>